<comment type="caution">
    <text evidence="1">The sequence shown here is derived from an EMBL/GenBank/DDBJ whole genome shotgun (WGS) entry which is preliminary data.</text>
</comment>
<proteinExistence type="predicted"/>
<sequence length="69" mass="8352">MTPGIVTVFGYRLRFDRQMLAFIFKQQLYIIFLNNYPPDKINFLSRLIAKIYCYHYLINYRFSSINCQG</sequence>
<dbReference type="AlphaFoldDB" id="A0A552JCD0"/>
<dbReference type="EMBL" id="SFAV01000011">
    <property type="protein sequence ID" value="TRU93327.1"/>
    <property type="molecule type" value="Genomic_DNA"/>
</dbReference>
<dbReference type="Proteomes" id="UP000319191">
    <property type="component" value="Unassembled WGS sequence"/>
</dbReference>
<name>A0A552JCD0_9CHRO</name>
<evidence type="ECO:0000313" key="1">
    <source>
        <dbReference type="EMBL" id="TRU93327.1"/>
    </source>
</evidence>
<accession>A0A552JCD0</accession>
<evidence type="ECO:0000313" key="2">
    <source>
        <dbReference type="Proteomes" id="UP000319191"/>
    </source>
</evidence>
<gene>
    <name evidence="1" type="ORF">EWV54_01155</name>
</gene>
<organism evidence="1 2">
    <name type="scientific">Microcystis novacekii Mn_MB_F_20050700_S1D</name>
    <dbReference type="NCBI Taxonomy" id="2486266"/>
    <lineage>
        <taxon>Bacteria</taxon>
        <taxon>Bacillati</taxon>
        <taxon>Cyanobacteriota</taxon>
        <taxon>Cyanophyceae</taxon>
        <taxon>Oscillatoriophycideae</taxon>
        <taxon>Chroococcales</taxon>
        <taxon>Microcystaceae</taxon>
        <taxon>Microcystis</taxon>
    </lineage>
</organism>
<protein>
    <submittedName>
        <fullName evidence="1">Uncharacterized protein</fullName>
    </submittedName>
</protein>
<reference evidence="1 2" key="1">
    <citation type="submission" date="2019-01" db="EMBL/GenBank/DDBJ databases">
        <title>Coherence of Microcystis species and biogeography revealed through population genomics.</title>
        <authorList>
            <person name="Perez-Carrascal O.M."/>
            <person name="Terrat Y."/>
            <person name="Giani A."/>
            <person name="Fortin N."/>
            <person name="Tromas N."/>
            <person name="Shapiro B.J."/>
        </authorList>
    </citation>
    <scope>NUCLEOTIDE SEQUENCE [LARGE SCALE GENOMIC DNA]</scope>
    <source>
        <strain evidence="1">Mn_MB_F_20050700_S1D</strain>
    </source>
</reference>